<sequence>MSAEVEVNPFRPGGELSKEAEDILKNSTILRDTVNIREVIINDPSLRRPNGTAVSPTVTDHNGSPIKPITCEVTASCVPPVEASAPYQEPKVEHVNIKPGRRPAKCCVLV</sequence>
<keyword evidence="3" id="KW-1185">Reference proteome</keyword>
<dbReference type="WBParaSite" id="ECPE_0001203001-mRNA-1">
    <property type="protein sequence ID" value="ECPE_0001203001-mRNA-1"/>
    <property type="gene ID" value="ECPE_0001203001"/>
</dbReference>
<evidence type="ECO:0000313" key="4">
    <source>
        <dbReference type="WBParaSite" id="ECPE_0001203001-mRNA-1"/>
    </source>
</evidence>
<dbReference type="OrthoDB" id="6618101at2759"/>
<feature type="region of interest" description="Disordered" evidence="1">
    <location>
        <begin position="45"/>
        <end position="65"/>
    </location>
</feature>
<evidence type="ECO:0000313" key="3">
    <source>
        <dbReference type="Proteomes" id="UP000272942"/>
    </source>
</evidence>
<dbReference type="EMBL" id="UZAN01051951">
    <property type="protein sequence ID" value="VDP89211.1"/>
    <property type="molecule type" value="Genomic_DNA"/>
</dbReference>
<reference evidence="2 3" key="2">
    <citation type="submission" date="2018-11" db="EMBL/GenBank/DDBJ databases">
        <authorList>
            <consortium name="Pathogen Informatics"/>
        </authorList>
    </citation>
    <scope>NUCLEOTIDE SEQUENCE [LARGE SCALE GENOMIC DNA]</scope>
    <source>
        <strain evidence="2 3">Egypt</strain>
    </source>
</reference>
<reference evidence="4" key="1">
    <citation type="submission" date="2016-06" db="UniProtKB">
        <authorList>
            <consortium name="WormBaseParasite"/>
        </authorList>
    </citation>
    <scope>IDENTIFICATION</scope>
</reference>
<dbReference type="AlphaFoldDB" id="A0A183AYG0"/>
<accession>A0A183AYG0</accession>
<protein>
    <submittedName>
        <fullName evidence="4">Ground-like domain-containing protein</fullName>
    </submittedName>
</protein>
<name>A0A183AYG0_9TREM</name>
<gene>
    <name evidence="2" type="ORF">ECPE_LOCUS11995</name>
</gene>
<evidence type="ECO:0000256" key="1">
    <source>
        <dbReference type="SAM" id="MobiDB-lite"/>
    </source>
</evidence>
<dbReference type="Proteomes" id="UP000272942">
    <property type="component" value="Unassembled WGS sequence"/>
</dbReference>
<organism evidence="4">
    <name type="scientific">Echinostoma caproni</name>
    <dbReference type="NCBI Taxonomy" id="27848"/>
    <lineage>
        <taxon>Eukaryota</taxon>
        <taxon>Metazoa</taxon>
        <taxon>Spiralia</taxon>
        <taxon>Lophotrochozoa</taxon>
        <taxon>Platyhelminthes</taxon>
        <taxon>Trematoda</taxon>
        <taxon>Digenea</taxon>
        <taxon>Plagiorchiida</taxon>
        <taxon>Echinostomata</taxon>
        <taxon>Echinostomatoidea</taxon>
        <taxon>Echinostomatidae</taxon>
        <taxon>Echinostoma</taxon>
    </lineage>
</organism>
<evidence type="ECO:0000313" key="2">
    <source>
        <dbReference type="EMBL" id="VDP89211.1"/>
    </source>
</evidence>
<feature type="compositionally biased region" description="Polar residues" evidence="1">
    <location>
        <begin position="52"/>
        <end position="62"/>
    </location>
</feature>
<proteinExistence type="predicted"/>